<dbReference type="AlphaFoldDB" id="A0AAV4R1E6"/>
<proteinExistence type="predicted"/>
<accession>A0AAV4R1E6</accession>
<dbReference type="Pfam" id="PF15013">
    <property type="entry name" value="CCSMST1"/>
    <property type="match status" value="1"/>
</dbReference>
<sequence>MNFRFLSPLIRRSFLIRNTTWFQRRTMKTVQEDAIKDEPIKFSSSEAGQWKSSYSFRGPKHLERPRIQPLVVVMSLTAFMVYFCILREENDLDDWLRNIEQELPLQLEEAEIRAKMEQAKLKKADTSHFERSHSQIMHPSIGKYLIYFTENDRPSEILADSAYHK</sequence>
<comment type="caution">
    <text evidence="1">The sequence shown here is derived from an EMBL/GenBank/DDBJ whole genome shotgun (WGS) entry which is preliminary data.</text>
</comment>
<evidence type="ECO:0000313" key="2">
    <source>
        <dbReference type="Proteomes" id="UP001054945"/>
    </source>
</evidence>
<dbReference type="Proteomes" id="UP001054945">
    <property type="component" value="Unassembled WGS sequence"/>
</dbReference>
<name>A0AAV4R1E6_CAEEX</name>
<gene>
    <name evidence="1" type="primary">AVEN_252042_1</name>
    <name evidence="1" type="ORF">CEXT_397161</name>
</gene>
<evidence type="ECO:0000313" key="1">
    <source>
        <dbReference type="EMBL" id="GIY15307.1"/>
    </source>
</evidence>
<dbReference type="InterPro" id="IPR029160">
    <property type="entry name" value="UQCC4"/>
</dbReference>
<keyword evidence="2" id="KW-1185">Reference proteome</keyword>
<reference evidence="1 2" key="1">
    <citation type="submission" date="2021-06" db="EMBL/GenBank/DDBJ databases">
        <title>Caerostris extrusa draft genome.</title>
        <authorList>
            <person name="Kono N."/>
            <person name="Arakawa K."/>
        </authorList>
    </citation>
    <scope>NUCLEOTIDE SEQUENCE [LARGE SCALE GENOMIC DNA]</scope>
</reference>
<dbReference type="PANTHER" id="PTHR35268:SF1">
    <property type="entry name" value="UBIQUINOL-CYTOCHROME-C REDUCTASE COMPLEX ASSEMBLY FACTOR 4"/>
    <property type="match status" value="1"/>
</dbReference>
<organism evidence="1 2">
    <name type="scientific">Caerostris extrusa</name>
    <name type="common">Bark spider</name>
    <name type="synonym">Caerostris bankana</name>
    <dbReference type="NCBI Taxonomy" id="172846"/>
    <lineage>
        <taxon>Eukaryota</taxon>
        <taxon>Metazoa</taxon>
        <taxon>Ecdysozoa</taxon>
        <taxon>Arthropoda</taxon>
        <taxon>Chelicerata</taxon>
        <taxon>Arachnida</taxon>
        <taxon>Araneae</taxon>
        <taxon>Araneomorphae</taxon>
        <taxon>Entelegynae</taxon>
        <taxon>Araneoidea</taxon>
        <taxon>Araneidae</taxon>
        <taxon>Caerostris</taxon>
    </lineage>
</organism>
<dbReference type="PANTHER" id="PTHR35268">
    <property type="entry name" value="PROTEIN CCSMST1"/>
    <property type="match status" value="1"/>
</dbReference>
<protein>
    <submittedName>
        <fullName evidence="1">DDE_Tnp_IS1595 domain-containing protein</fullName>
    </submittedName>
</protein>
<dbReference type="EMBL" id="BPLR01007219">
    <property type="protein sequence ID" value="GIY15307.1"/>
    <property type="molecule type" value="Genomic_DNA"/>
</dbReference>